<dbReference type="STRING" id="767452.AVL62_04815"/>
<dbReference type="OrthoDB" id="4485191at2"/>
<feature type="compositionally biased region" description="Basic and acidic residues" evidence="1">
    <location>
        <begin position="196"/>
        <end position="212"/>
    </location>
</feature>
<evidence type="ECO:0000256" key="1">
    <source>
        <dbReference type="SAM" id="MobiDB-lite"/>
    </source>
</evidence>
<dbReference type="Proteomes" id="UP000054837">
    <property type="component" value="Unassembled WGS sequence"/>
</dbReference>
<feature type="compositionally biased region" description="Basic residues" evidence="1">
    <location>
        <begin position="530"/>
        <end position="546"/>
    </location>
</feature>
<proteinExistence type="predicted"/>
<feature type="region of interest" description="Disordered" evidence="1">
    <location>
        <begin position="517"/>
        <end position="576"/>
    </location>
</feature>
<accession>A0A0W8I8C5</accession>
<feature type="region of interest" description="Disordered" evidence="1">
    <location>
        <begin position="164"/>
        <end position="212"/>
    </location>
</feature>
<evidence type="ECO:0000313" key="3">
    <source>
        <dbReference type="Proteomes" id="UP000054837"/>
    </source>
</evidence>
<evidence type="ECO:0008006" key="4">
    <source>
        <dbReference type="Google" id="ProtNLM"/>
    </source>
</evidence>
<name>A0A0W8I8C5_9MICO</name>
<dbReference type="EMBL" id="LQBL01000022">
    <property type="protein sequence ID" value="KUG55635.1"/>
    <property type="molecule type" value="Genomic_DNA"/>
</dbReference>
<comment type="caution">
    <text evidence="2">The sequence shown here is derived from an EMBL/GenBank/DDBJ whole genome shotgun (WGS) entry which is preliminary data.</text>
</comment>
<protein>
    <recommendedName>
        <fullName evidence="4">Transposase DDE domain-containing protein</fullName>
    </recommendedName>
</protein>
<gene>
    <name evidence="2" type="ORF">AVL62_04815</name>
</gene>
<feature type="compositionally biased region" description="Pro residues" evidence="1">
    <location>
        <begin position="550"/>
        <end position="561"/>
    </location>
</feature>
<keyword evidence="3" id="KW-1185">Reference proteome</keyword>
<dbReference type="AlphaFoldDB" id="A0A0W8I8C5"/>
<dbReference type="RefSeq" id="WP_058890743.1">
    <property type="nucleotide sequence ID" value="NZ_LQBL01000022.1"/>
</dbReference>
<organism evidence="2 3">
    <name type="scientific">Serinicoccus chungangensis</name>
    <dbReference type="NCBI Taxonomy" id="767452"/>
    <lineage>
        <taxon>Bacteria</taxon>
        <taxon>Bacillati</taxon>
        <taxon>Actinomycetota</taxon>
        <taxon>Actinomycetes</taxon>
        <taxon>Micrococcales</taxon>
        <taxon>Ornithinimicrobiaceae</taxon>
        <taxon>Serinicoccus</taxon>
    </lineage>
</organism>
<evidence type="ECO:0000313" key="2">
    <source>
        <dbReference type="EMBL" id="KUG55635.1"/>
    </source>
</evidence>
<reference evidence="2 3" key="1">
    <citation type="submission" date="2015-12" db="EMBL/GenBank/DDBJ databases">
        <title>Serinicoccus chungangenesis strain CD08_5 genome sequencing and assembly.</title>
        <authorList>
            <person name="Chander A.M."/>
            <person name="Kaur G."/>
            <person name="Nair G.R."/>
            <person name="Dhawan D.K."/>
            <person name="Kochhar R.K."/>
            <person name="Mayilraj S."/>
            <person name="Bhadada S.K."/>
        </authorList>
    </citation>
    <scope>NUCLEOTIDE SEQUENCE [LARGE SCALE GENOMIC DNA]</scope>
    <source>
        <strain evidence="2 3">CD08_5</strain>
    </source>
</reference>
<sequence>MKQHDPVTEHVFRRAVAAVHAGTLANIVQQDMTSTVGRSRSQRWDAMFVLFMVAAIEGYGELHLTSVHEVSERLSRKQVEQIGLRLPVTYSQVESAVSDLADAMTEQVHPETGEVQEARLSLSLTDFMTSLVSQVIPRPLRGRATLALDSTDYEAWSRRRSWASHMRPDDAPGSLPEPDFEPPRKRAVNEPGWPKPGHDGRLQHSVDPDARDGYRSGKNLARKGIFSGWDVHLAAHIPEHGGHSEAALTQAVCLAPAGSYKAAAGVEVVDSLVRAGTAPETLLVDRGYSYAKQDAWALPLVERDVEQVFDLHPSQRGTRPGPINGTIWVDGGLFLDHLPKDLRDLPGYSLGMTATAKAQLAQTYDRRQPWAFTPMGGPHPERGTQRFRGPALAGRVRCVNNSRSMRLNPASKPTTSCRKGETCACGKTLTLAREEMAQLRQRDLFGTTAWRASYGRRGGVESLNASLSEHHGHLRRGSTRVLGTHRTGILLGFILAATNVRILMACYGYDIGNPPPEGTEIKSQPSKSQALHRRLPFKRRQRRAKSRPPGSGPPRSVPPPGSSTAWEPLKDNTKTD</sequence>